<dbReference type="Pfam" id="PF00487">
    <property type="entry name" value="FA_desaturase"/>
    <property type="match status" value="1"/>
</dbReference>
<feature type="transmembrane region" description="Helical" evidence="1">
    <location>
        <begin position="61"/>
        <end position="91"/>
    </location>
</feature>
<proteinExistence type="predicted"/>
<dbReference type="RefSeq" id="WP_331689837.1">
    <property type="nucleotide sequence ID" value="NZ_JAZHBN010000006.1"/>
</dbReference>
<dbReference type="EMBL" id="JAZHBO010000002">
    <property type="protein sequence ID" value="MEF2156553.1"/>
    <property type="molecule type" value="Genomic_DNA"/>
</dbReference>
<comment type="caution">
    <text evidence="3">The sequence shown here is derived from an EMBL/GenBank/DDBJ whole genome shotgun (WGS) entry which is preliminary data.</text>
</comment>
<dbReference type="PANTHER" id="PTHR19353">
    <property type="entry name" value="FATTY ACID DESATURASE 2"/>
    <property type="match status" value="1"/>
</dbReference>
<keyword evidence="1" id="KW-0472">Membrane</keyword>
<dbReference type="PANTHER" id="PTHR19353:SF84">
    <property type="entry name" value="ACYL-COA DELTA-9-DESATURASE, DESB"/>
    <property type="match status" value="1"/>
</dbReference>
<reference evidence="3 4" key="1">
    <citation type="submission" date="2024-01" db="EMBL/GenBank/DDBJ databases">
        <title>Novel species of the genus Luteimonas isolated from rivers.</title>
        <authorList>
            <person name="Lu H."/>
        </authorList>
    </citation>
    <scope>NUCLEOTIDE SEQUENCE [LARGE SCALE GENOMIC DNA]</scope>
    <source>
        <strain evidence="3 4">FXH3W</strain>
    </source>
</reference>
<evidence type="ECO:0000313" key="3">
    <source>
        <dbReference type="EMBL" id="MEF2156553.1"/>
    </source>
</evidence>
<feature type="transmembrane region" description="Helical" evidence="1">
    <location>
        <begin position="228"/>
        <end position="249"/>
    </location>
</feature>
<dbReference type="InterPro" id="IPR012171">
    <property type="entry name" value="Fatty_acid_desaturase"/>
</dbReference>
<protein>
    <submittedName>
        <fullName evidence="3">Acyl-CoA desaturase</fullName>
        <ecNumber evidence="3">1.14.19.-</ecNumber>
    </submittedName>
</protein>
<dbReference type="Proteomes" id="UP001356170">
    <property type="component" value="Unassembled WGS sequence"/>
</dbReference>
<feature type="transmembrane region" description="Helical" evidence="1">
    <location>
        <begin position="170"/>
        <end position="191"/>
    </location>
</feature>
<keyword evidence="1" id="KW-0812">Transmembrane</keyword>
<dbReference type="InterPro" id="IPR005804">
    <property type="entry name" value="FA_desaturase_dom"/>
</dbReference>
<dbReference type="GO" id="GO:0016491">
    <property type="term" value="F:oxidoreductase activity"/>
    <property type="evidence" value="ECO:0007669"/>
    <property type="project" value="UniProtKB-KW"/>
</dbReference>
<name>A0ABU7V1Y0_9GAMM</name>
<accession>A0ABU7V1Y0</accession>
<evidence type="ECO:0000256" key="1">
    <source>
        <dbReference type="SAM" id="Phobius"/>
    </source>
</evidence>
<sequence>MTATPHVSPRSRALSATELDQFGAELDALRLRTLADLGADDARYIRSILAAVRWTGLLGRLVLMIGAIAGSTVAPAMLWPLCISGTLILALSKILENMELGHNVMHGQYDWMGDPHLQGQTYEWDIAGTSDNWRQTHNHHHHTWTNVRGMDADIGYGLLRLFPEQRWTPYYLIQPVVAVIFAALFEWGIALQNVRIGRWFKGRISALQLWQVFRPVGRKMGKQALRDYVFFPLLAGPFFLPVLLGNVVANILRNLWTYTVIFCGHFTADAETFSRESVRGESRGAWYRRQLLGSSNIRGSRWLDLLTGNLSHQIEHHFYPDVPANRYAAMAVEVRAICRRYGQHYNTGSMGRQCAQVSWRILRYALPNGVRLRRLAVRKA</sequence>
<evidence type="ECO:0000313" key="4">
    <source>
        <dbReference type="Proteomes" id="UP001356170"/>
    </source>
</evidence>
<dbReference type="EC" id="1.14.19.-" evidence="3"/>
<keyword evidence="1" id="KW-1133">Transmembrane helix</keyword>
<organism evidence="3 4">
    <name type="scientific">Aquilutibacter rugosus</name>
    <dbReference type="NCBI Taxonomy" id="3115820"/>
    <lineage>
        <taxon>Bacteria</taxon>
        <taxon>Pseudomonadati</taxon>
        <taxon>Pseudomonadota</taxon>
        <taxon>Gammaproteobacteria</taxon>
        <taxon>Lysobacterales</taxon>
        <taxon>Lysobacteraceae</taxon>
        <taxon>Aquilutibacter</taxon>
    </lineage>
</organism>
<dbReference type="CDD" id="cd03506">
    <property type="entry name" value="Delta6-FADS-like"/>
    <property type="match status" value="1"/>
</dbReference>
<evidence type="ECO:0000259" key="2">
    <source>
        <dbReference type="Pfam" id="PF00487"/>
    </source>
</evidence>
<gene>
    <name evidence="3" type="ORF">V3390_10045</name>
</gene>
<keyword evidence="4" id="KW-1185">Reference proteome</keyword>
<feature type="domain" description="Fatty acid desaturase" evidence="2">
    <location>
        <begin position="79"/>
        <end position="347"/>
    </location>
</feature>
<keyword evidence="3" id="KW-0560">Oxidoreductase</keyword>